<dbReference type="SUPFAM" id="SSF51735">
    <property type="entry name" value="NAD(P)-binding Rossmann-fold domains"/>
    <property type="match status" value="1"/>
</dbReference>
<evidence type="ECO:0000313" key="4">
    <source>
        <dbReference type="EMBL" id="CZR60213.1"/>
    </source>
</evidence>
<evidence type="ECO:0000256" key="1">
    <source>
        <dbReference type="ARBA" id="ARBA00006484"/>
    </source>
</evidence>
<dbReference type="Pfam" id="PF00106">
    <property type="entry name" value="adh_short"/>
    <property type="match status" value="1"/>
</dbReference>
<dbReference type="Proteomes" id="UP000184330">
    <property type="component" value="Unassembled WGS sequence"/>
</dbReference>
<dbReference type="STRING" id="576137.A0A1L7X5B5"/>
<dbReference type="EMBL" id="FJOG01000015">
    <property type="protein sequence ID" value="CZR60213.1"/>
    <property type="molecule type" value="Genomic_DNA"/>
</dbReference>
<keyword evidence="3" id="KW-0560">Oxidoreductase</keyword>
<dbReference type="PANTHER" id="PTHR43490">
    <property type="entry name" value="(+)-NEOMENTHOL DEHYDROGENASE"/>
    <property type="match status" value="1"/>
</dbReference>
<evidence type="ECO:0000313" key="5">
    <source>
        <dbReference type="Proteomes" id="UP000184330"/>
    </source>
</evidence>
<evidence type="ECO:0000256" key="3">
    <source>
        <dbReference type="ARBA" id="ARBA00023002"/>
    </source>
</evidence>
<dbReference type="PANTHER" id="PTHR43490:SF99">
    <property type="entry name" value="SHORT-CHAIN DEHYDROGENASE_REDUCTASE"/>
    <property type="match status" value="1"/>
</dbReference>
<dbReference type="PRINTS" id="PR00081">
    <property type="entry name" value="GDHRDH"/>
</dbReference>
<dbReference type="InterPro" id="IPR036291">
    <property type="entry name" value="NAD(P)-bd_dom_sf"/>
</dbReference>
<keyword evidence="5" id="KW-1185">Reference proteome</keyword>
<dbReference type="AlphaFoldDB" id="A0A1L7X5B5"/>
<proteinExistence type="inferred from homology"/>
<keyword evidence="2" id="KW-0521">NADP</keyword>
<gene>
    <name evidence="4" type="ORF">PAC_10109</name>
</gene>
<accession>A0A1L7X5B5</accession>
<dbReference type="GO" id="GO:0016020">
    <property type="term" value="C:membrane"/>
    <property type="evidence" value="ECO:0007669"/>
    <property type="project" value="TreeGrafter"/>
</dbReference>
<organism evidence="4 5">
    <name type="scientific">Phialocephala subalpina</name>
    <dbReference type="NCBI Taxonomy" id="576137"/>
    <lineage>
        <taxon>Eukaryota</taxon>
        <taxon>Fungi</taxon>
        <taxon>Dikarya</taxon>
        <taxon>Ascomycota</taxon>
        <taxon>Pezizomycotina</taxon>
        <taxon>Leotiomycetes</taxon>
        <taxon>Helotiales</taxon>
        <taxon>Mollisiaceae</taxon>
        <taxon>Phialocephala</taxon>
        <taxon>Phialocephala fortinii species complex</taxon>
    </lineage>
</organism>
<dbReference type="InterPro" id="IPR002347">
    <property type="entry name" value="SDR_fam"/>
</dbReference>
<reference evidence="4 5" key="1">
    <citation type="submission" date="2016-03" db="EMBL/GenBank/DDBJ databases">
        <authorList>
            <person name="Ploux O."/>
        </authorList>
    </citation>
    <scope>NUCLEOTIDE SEQUENCE [LARGE SCALE GENOMIC DNA]</scope>
    <source>
        <strain evidence="4 5">UAMH 11012</strain>
    </source>
</reference>
<dbReference type="OrthoDB" id="191139at2759"/>
<dbReference type="Gene3D" id="3.40.50.720">
    <property type="entry name" value="NAD(P)-binding Rossmann-like Domain"/>
    <property type="match status" value="1"/>
</dbReference>
<comment type="similarity">
    <text evidence="1">Belongs to the short-chain dehydrogenases/reductases (SDR) family.</text>
</comment>
<name>A0A1L7X5B5_9HELO</name>
<sequence>MSATDKTIVLVTGANQGIGFQTVKKLAKEQPSYYVLLGSRSSKNGDEAVAKLKAEGFSNIEAITIDVTSDESIASAAAIVEKKFGRLDVLINNAGIAIDYKYDPSSKTGPSISQVMKENYDVNVFGTTQVFETFVPLLEKSSHPRVVFLSSSLGSFGAMIFDTAYPIYRSTKSALNMVVRVFAARYKEKGWKINLCCPGLVQTNLNGYTERGEPVENGAINVVRLATAGKDGETGTYSNRHGPLPW</sequence>
<dbReference type="GO" id="GO:0016491">
    <property type="term" value="F:oxidoreductase activity"/>
    <property type="evidence" value="ECO:0007669"/>
    <property type="project" value="UniProtKB-KW"/>
</dbReference>
<evidence type="ECO:0000256" key="2">
    <source>
        <dbReference type="ARBA" id="ARBA00022857"/>
    </source>
</evidence>
<protein>
    <submittedName>
        <fullName evidence="4">Related to dehydrogenases with different specificities (Related to short-chain alcohol dehydrogenases)</fullName>
    </submittedName>
</protein>